<dbReference type="OrthoDB" id="10264062at2759"/>
<dbReference type="InterPro" id="IPR037213">
    <property type="entry name" value="Run_dom_sf"/>
</dbReference>
<dbReference type="Pfam" id="PF02759">
    <property type="entry name" value="RUN"/>
    <property type="match status" value="1"/>
</dbReference>
<dbReference type="EMBL" id="OB661250">
    <property type="protein sequence ID" value="CAD7227769.1"/>
    <property type="molecule type" value="Genomic_DNA"/>
</dbReference>
<dbReference type="InterPro" id="IPR035969">
    <property type="entry name" value="Rab-GAP_TBC_sf"/>
</dbReference>
<feature type="compositionally biased region" description="Acidic residues" evidence="3">
    <location>
        <begin position="817"/>
        <end position="830"/>
    </location>
</feature>
<keyword evidence="1" id="KW-0343">GTPase activation</keyword>
<proteinExistence type="inferred from homology"/>
<dbReference type="PANTHER" id="PTHR22957:SF502">
    <property type="entry name" value="SMALL G PROTEIN SIGNALING MODULATOR 2-RELATED"/>
    <property type="match status" value="1"/>
</dbReference>
<feature type="compositionally biased region" description="Pro residues" evidence="3">
    <location>
        <begin position="487"/>
        <end position="496"/>
    </location>
</feature>
<feature type="compositionally biased region" description="Low complexity" evidence="3">
    <location>
        <begin position="712"/>
        <end position="730"/>
    </location>
</feature>
<dbReference type="InterPro" id="IPR021935">
    <property type="entry name" value="SGSM1/2_RBD"/>
</dbReference>
<dbReference type="PANTHER" id="PTHR22957">
    <property type="entry name" value="TBC1 DOMAIN FAMILY MEMBER GTPASE-ACTIVATING PROTEIN"/>
    <property type="match status" value="1"/>
</dbReference>
<feature type="compositionally biased region" description="Polar residues" evidence="3">
    <location>
        <begin position="498"/>
        <end position="508"/>
    </location>
</feature>
<name>A0A7R8ZPS6_9CRUS</name>
<evidence type="ECO:0000256" key="3">
    <source>
        <dbReference type="SAM" id="MobiDB-lite"/>
    </source>
</evidence>
<dbReference type="Gene3D" id="1.10.8.270">
    <property type="entry name" value="putative rabgap domain of human tbc1 domain family member 14 like domains"/>
    <property type="match status" value="1"/>
</dbReference>
<feature type="compositionally biased region" description="Low complexity" evidence="3">
    <location>
        <begin position="526"/>
        <end position="535"/>
    </location>
</feature>
<dbReference type="InterPro" id="IPR000195">
    <property type="entry name" value="Rab-GAP-TBC_dom"/>
</dbReference>
<dbReference type="PROSITE" id="PS50826">
    <property type="entry name" value="RUN"/>
    <property type="match status" value="1"/>
</dbReference>
<feature type="region of interest" description="Disordered" evidence="3">
    <location>
        <begin position="189"/>
        <end position="231"/>
    </location>
</feature>
<evidence type="ECO:0000313" key="4">
    <source>
        <dbReference type="EMBL" id="CAD7227769.1"/>
    </source>
</evidence>
<comment type="similarity">
    <text evidence="2">Belongs to the RUTBC family.</text>
</comment>
<feature type="region of interest" description="Disordered" evidence="3">
    <location>
        <begin position="413"/>
        <end position="472"/>
    </location>
</feature>
<dbReference type="GO" id="GO:0005096">
    <property type="term" value="F:GTPase activator activity"/>
    <property type="evidence" value="ECO:0007669"/>
    <property type="project" value="UniProtKB-KW"/>
</dbReference>
<organism evidence="4">
    <name type="scientific">Cyprideis torosa</name>
    <dbReference type="NCBI Taxonomy" id="163714"/>
    <lineage>
        <taxon>Eukaryota</taxon>
        <taxon>Metazoa</taxon>
        <taxon>Ecdysozoa</taxon>
        <taxon>Arthropoda</taxon>
        <taxon>Crustacea</taxon>
        <taxon>Oligostraca</taxon>
        <taxon>Ostracoda</taxon>
        <taxon>Podocopa</taxon>
        <taxon>Podocopida</taxon>
        <taxon>Cytherocopina</taxon>
        <taxon>Cytheroidea</taxon>
        <taxon>Cytherideidae</taxon>
        <taxon>Cyprideis</taxon>
    </lineage>
</organism>
<feature type="region of interest" description="Disordered" evidence="3">
    <location>
        <begin position="796"/>
        <end position="853"/>
    </location>
</feature>
<evidence type="ECO:0000256" key="2">
    <source>
        <dbReference type="ARBA" id="ARBA00034124"/>
    </source>
</evidence>
<dbReference type="InterPro" id="IPR004012">
    <property type="entry name" value="Run_dom"/>
</dbReference>
<dbReference type="Gene3D" id="2.30.29.230">
    <property type="match status" value="1"/>
</dbReference>
<dbReference type="InterPro" id="IPR037745">
    <property type="entry name" value="SGSM1/2"/>
</dbReference>
<feature type="compositionally biased region" description="Low complexity" evidence="3">
    <location>
        <begin position="194"/>
        <end position="209"/>
    </location>
</feature>
<evidence type="ECO:0000256" key="1">
    <source>
        <dbReference type="ARBA" id="ARBA00022468"/>
    </source>
</evidence>
<dbReference type="SMART" id="SM00164">
    <property type="entry name" value="TBC"/>
    <property type="match status" value="1"/>
</dbReference>
<dbReference type="CDD" id="cd15784">
    <property type="entry name" value="PH_RUTBC"/>
    <property type="match status" value="1"/>
</dbReference>
<dbReference type="Gene3D" id="1.20.58.900">
    <property type="match status" value="1"/>
</dbReference>
<dbReference type="FunFam" id="1.10.472.80:FF:000004">
    <property type="entry name" value="Small G protein signaling modulator 1"/>
    <property type="match status" value="1"/>
</dbReference>
<dbReference type="Gene3D" id="1.10.472.80">
    <property type="entry name" value="Ypt/Rab-GAP domain of gyp1p, domain 3"/>
    <property type="match status" value="1"/>
</dbReference>
<feature type="region of interest" description="Disordered" evidence="3">
    <location>
        <begin position="707"/>
        <end position="770"/>
    </location>
</feature>
<accession>A0A7R8ZPS6</accession>
<dbReference type="SUPFAM" id="SSF47923">
    <property type="entry name" value="Ypt/Rab-GAP domain of gyp1p"/>
    <property type="match status" value="2"/>
</dbReference>
<sequence>MEEAVTRKFINEDSSSITCLCASVEACVSHGLKRRALGLFKSGSTTALIHKIAKFNESANIVSQLVEDFERRSHSTSEFSLSRTRSFTNKVSSPSYNTVTTSASCGGSPPAQSKYLWIRLALFEKKLPFIIDHLVENASKYYERDAFMSDSELGPILSSLLVGPCALEISKLKTTDHYFTDPPAGELVQRHKISSSSRSPQTPPSSRRPNLNYRRPKSSEMDGVAAATTPNRNGGSWEGVCQAKDYVESLHQNSKVTLLYGKNNVVVQPKPDTDALPGYMSLHQNSRGSLFVKWTPNELMNGSSVSWETTEREPGDRERGVFWDLALNLKVDDLVYLHCHQAGPDAGGTLVFVGQDGVPRPAIQFPPGGHLLAFLTCFETGLLPRGHLDPPLWSHHGKGKVFPCLKRRSAASAPGLPVRKGSSSETTSSTVVSGAGGSSEERGGEDSASSAGSTLSGDPPSEGEQATGNGGPLDFVFRILFLNKPSEWPPRSPPPAKNTDQAHGQQVQCAPTPSAPPCTPEVGRTSSSSNSYSLSQPEFSPTPVSPLEQREGRSGEDDESSSRIQLVCETMKRQIISRAFYGWLAHCRHLRTVRTHLSGLVHSSPRVTTPSKEDAEGLTKAAWQKYRTEDGRIDGWDDVMRLVYFGGVTHDLRATVWPYLLGLYDPQSTPEQRRKQDEEVRTKYAKDVEEWSTVEILFRRKEEEALQRARLSSSGTTTTSSSTSSSVTASPNKNRVFSRWRSSGSTPPPLSSLAMDTTESTSLSSSTTSRDISLDHVKSMSNEVFESVETVNGAGSLETVTSPAKGGVPVLPRDPEFSDGSDVDEQEEERDDAKEIPKKSTSTPDASAQVVRSKGSIRKQMMRRTALTRKFQTRKIFDLFGVNLHRIDKDVNRCDRNHPFFTAENLDRLRCIMCTYVWNNLELGYMQGMCDLVAPLLVVLEDETLTYACFCRLMERMAENFPTGGAMDRHLGNLRSLIQILDGELFELLDQNKECTHFFFCYRWFLLDFKRELLYDDIFAVWEVIWAAQRFASTDFVLFIALALVQYYRDIILDNSMDFTDIIKFFNEMAERHDAQAILKLARNLVSQLQTLIDSS</sequence>
<dbReference type="AlphaFoldDB" id="A0A7R8ZPS6"/>
<dbReference type="Pfam" id="PF00566">
    <property type="entry name" value="RabGAP-TBC"/>
    <property type="match status" value="1"/>
</dbReference>
<dbReference type="PROSITE" id="PS50086">
    <property type="entry name" value="TBC_RABGAP"/>
    <property type="match status" value="1"/>
</dbReference>
<feature type="compositionally biased region" description="Low complexity" evidence="3">
    <location>
        <begin position="421"/>
        <end position="433"/>
    </location>
</feature>
<feature type="region of interest" description="Disordered" evidence="3">
    <location>
        <begin position="484"/>
        <end position="562"/>
    </location>
</feature>
<dbReference type="GO" id="GO:0031410">
    <property type="term" value="C:cytoplasmic vesicle"/>
    <property type="evidence" value="ECO:0007669"/>
    <property type="project" value="UniProtKB-ARBA"/>
</dbReference>
<protein>
    <submittedName>
        <fullName evidence="4">Uncharacterized protein</fullName>
    </submittedName>
</protein>
<reference evidence="4" key="1">
    <citation type="submission" date="2020-11" db="EMBL/GenBank/DDBJ databases">
        <authorList>
            <person name="Tran Van P."/>
        </authorList>
    </citation>
    <scope>NUCLEOTIDE SEQUENCE</scope>
</reference>
<feature type="compositionally biased region" description="Low complexity" evidence="3">
    <location>
        <begin position="751"/>
        <end position="769"/>
    </location>
</feature>
<dbReference type="FunFam" id="1.10.8.270:FF:000064">
    <property type="entry name" value="Small G protein-signaling modulator 1b"/>
    <property type="match status" value="1"/>
</dbReference>
<gene>
    <name evidence="4" type="ORF">CTOB1V02_LOCUS5667</name>
</gene>
<dbReference type="Pfam" id="PF12068">
    <property type="entry name" value="PH_RBD"/>
    <property type="match status" value="1"/>
</dbReference>
<dbReference type="CDD" id="cd17687">
    <property type="entry name" value="RUN_SGSM1_like"/>
    <property type="match status" value="1"/>
</dbReference>
<dbReference type="SUPFAM" id="SSF140741">
    <property type="entry name" value="RUN domain-like"/>
    <property type="match status" value="1"/>
</dbReference>
<dbReference type="SMART" id="SM00593">
    <property type="entry name" value="RUN"/>
    <property type="match status" value="1"/>
</dbReference>